<protein>
    <submittedName>
        <fullName evidence="1">Uncharacterized protein</fullName>
    </submittedName>
</protein>
<evidence type="ECO:0000313" key="1">
    <source>
        <dbReference type="EMBL" id="KAH3663295.1"/>
    </source>
</evidence>
<evidence type="ECO:0000313" key="2">
    <source>
        <dbReference type="Proteomes" id="UP000788993"/>
    </source>
</evidence>
<organism evidence="1 2">
    <name type="scientific">Ogataea polymorpha</name>
    <dbReference type="NCBI Taxonomy" id="460523"/>
    <lineage>
        <taxon>Eukaryota</taxon>
        <taxon>Fungi</taxon>
        <taxon>Dikarya</taxon>
        <taxon>Ascomycota</taxon>
        <taxon>Saccharomycotina</taxon>
        <taxon>Pichiomycetes</taxon>
        <taxon>Pichiales</taxon>
        <taxon>Pichiaceae</taxon>
        <taxon>Ogataea</taxon>
    </lineage>
</organism>
<sequence length="103" mass="11297">MTMSLKEMLASIILKAFSFRMQSIMRDEFPDLSLPFLRSGESRIGICHSSLAMETKRDFQSIGSDKLPGNGTLALEQTLTKSLVLAGKSLYGLINLVLTTNLG</sequence>
<dbReference type="EMBL" id="JAEUBD010001266">
    <property type="protein sequence ID" value="KAH3663295.1"/>
    <property type="molecule type" value="Genomic_DNA"/>
</dbReference>
<keyword evidence="2" id="KW-1185">Reference proteome</keyword>
<accession>A0A9P8P1A2</accession>
<name>A0A9P8P1A2_9ASCO</name>
<reference evidence="1" key="1">
    <citation type="journal article" date="2021" name="Open Biol.">
        <title>Shared evolutionary footprints suggest mitochondrial oxidative damage underlies multiple complex I losses in fungi.</title>
        <authorList>
            <person name="Schikora-Tamarit M.A."/>
            <person name="Marcet-Houben M."/>
            <person name="Nosek J."/>
            <person name="Gabaldon T."/>
        </authorList>
    </citation>
    <scope>NUCLEOTIDE SEQUENCE</scope>
    <source>
        <strain evidence="1">NCAIM Y.01608</strain>
    </source>
</reference>
<dbReference type="Proteomes" id="UP000788993">
    <property type="component" value="Unassembled WGS sequence"/>
</dbReference>
<proteinExistence type="predicted"/>
<gene>
    <name evidence="1" type="ORF">OGATHE_004872</name>
</gene>
<dbReference type="AlphaFoldDB" id="A0A9P8P1A2"/>
<reference evidence="1" key="2">
    <citation type="submission" date="2021-01" db="EMBL/GenBank/DDBJ databases">
        <authorList>
            <person name="Schikora-Tamarit M.A."/>
        </authorList>
    </citation>
    <scope>NUCLEOTIDE SEQUENCE</scope>
    <source>
        <strain evidence="1">NCAIM Y.01608</strain>
    </source>
</reference>
<comment type="caution">
    <text evidence="1">The sequence shown here is derived from an EMBL/GenBank/DDBJ whole genome shotgun (WGS) entry which is preliminary data.</text>
</comment>